<dbReference type="Proteomes" id="UP000638648">
    <property type="component" value="Unassembled WGS sequence"/>
</dbReference>
<evidence type="ECO:0000313" key="1">
    <source>
        <dbReference type="EMBL" id="MBE1605109.1"/>
    </source>
</evidence>
<dbReference type="RefSeq" id="WP_192749500.1">
    <property type="nucleotide sequence ID" value="NZ_BAABJL010000030.1"/>
</dbReference>
<keyword evidence="2" id="KW-1185">Reference proteome</keyword>
<protein>
    <submittedName>
        <fullName evidence="1">Uncharacterized protein</fullName>
    </submittedName>
</protein>
<gene>
    <name evidence="1" type="ORF">HEB94_001957</name>
</gene>
<name>A0A927MR27_9ACTN</name>
<proteinExistence type="predicted"/>
<dbReference type="AlphaFoldDB" id="A0A927MR27"/>
<evidence type="ECO:0000313" key="2">
    <source>
        <dbReference type="Proteomes" id="UP000638648"/>
    </source>
</evidence>
<accession>A0A927MR27</accession>
<comment type="caution">
    <text evidence="1">The sequence shown here is derived from an EMBL/GenBank/DDBJ whole genome shotgun (WGS) entry which is preliminary data.</text>
</comment>
<dbReference type="EMBL" id="JADBEM010000001">
    <property type="protein sequence ID" value="MBE1605109.1"/>
    <property type="molecule type" value="Genomic_DNA"/>
</dbReference>
<reference evidence="1" key="1">
    <citation type="submission" date="2020-10" db="EMBL/GenBank/DDBJ databases">
        <title>Sequencing the genomes of 1000 actinobacteria strains.</title>
        <authorList>
            <person name="Klenk H.-P."/>
        </authorList>
    </citation>
    <scope>NUCLEOTIDE SEQUENCE</scope>
    <source>
        <strain evidence="1">DSM 45354</strain>
    </source>
</reference>
<sequence>MSYTGEKIQAPETVLSTVERQWRTQVADGSATLHKEARCYFSGPEEAKDVDALAYCGPLRHYIDPNPSATDANSRPGDGIWDTYVLKTKSTGDGLTFTEPRIKSRGTNLPAGIRIFRIDEKEPPKGGADLVPPPPPAARPGLIATPDEVEIKGAKKPSDGYVVTPIEQISVDQAGTVSQVVTDEGTRSPAKGEQFRVLVLSFSPGPFADDYEGTYNDSDLVDPTVSYSVKVGSDRQPLDWGLGHRPKNLVVSAHTGVEPELVATVLGKDQSLSVTSGSRTSEVATAFYASSSEAVLNRAYPKDTYQQGDFRFSYSALFTSATLSPFDPKRGWAPDGKSWLSLGMDQETGTGNVSYDVRFDNKNSIGVTDQNGNKSTDVRTSDSHSLLYNAAIGSPLIEVDSTSLKYTVRFQPTFHFALTPPAIVFTPVSGSGSTKPLTFTVEFSR</sequence>
<organism evidence="1 2">
    <name type="scientific">Actinopolymorpha pittospori</name>
    <dbReference type="NCBI Taxonomy" id="648752"/>
    <lineage>
        <taxon>Bacteria</taxon>
        <taxon>Bacillati</taxon>
        <taxon>Actinomycetota</taxon>
        <taxon>Actinomycetes</taxon>
        <taxon>Propionibacteriales</taxon>
        <taxon>Actinopolymorphaceae</taxon>
        <taxon>Actinopolymorpha</taxon>
    </lineage>
</organism>